<protein>
    <submittedName>
        <fullName evidence="2">Uncharacterized protein</fullName>
    </submittedName>
</protein>
<name>A0A6A6IGJ5_9PLEO</name>
<dbReference type="Proteomes" id="UP000800094">
    <property type="component" value="Unassembled WGS sequence"/>
</dbReference>
<keyword evidence="3" id="KW-1185">Reference proteome</keyword>
<dbReference type="AlphaFoldDB" id="A0A6A6IGJ5"/>
<evidence type="ECO:0000256" key="1">
    <source>
        <dbReference type="SAM" id="MobiDB-lite"/>
    </source>
</evidence>
<evidence type="ECO:0000313" key="2">
    <source>
        <dbReference type="EMBL" id="KAF2249714.1"/>
    </source>
</evidence>
<sequence length="460" mass="51563">MSVAGSEARDSAVTCADLLAYDEEQLVRYLKRQDRGGEFDISSLAGVESLSKSQRDDLTQRLSKAALLLPLGIDDLHTRLQNVASTQDDGSPDLEPSQSRPDSIAGTPPPIAVQDLDVSSRQELARDGGRPVCSIEELCHILAAPMERYETILSWLSDSPDSETGAGELKTVFSRQFMRWWDFRKSQWDSRGLGDSEAGLSAFLEASRRRYEGSGAKAMVSAPSFDETIQRQWQHMPASRQPPPPEGQTFAAYSDTVKIRLAPYHFTPSLQLRKDPQKQTAWTDWLEYLGFELRCLEMLTAVAESLEPKYHRSTRRLLRATQPNGNNAASGVNMAKELAAARADRDASQKSIDNFLRETEAYTRARRDALYQRHRVEWVIKEARLMEAEMSLQRNLAKSRKRKQRDEEPPEPQPKRTRQRGGGGGMQRRSQRLILGVRVLGGVRGVIPAGKTERALAPCV</sequence>
<evidence type="ECO:0000313" key="3">
    <source>
        <dbReference type="Proteomes" id="UP000800094"/>
    </source>
</evidence>
<dbReference type="EMBL" id="ML987194">
    <property type="protein sequence ID" value="KAF2249714.1"/>
    <property type="molecule type" value="Genomic_DNA"/>
</dbReference>
<organism evidence="2 3">
    <name type="scientific">Trematosphaeria pertusa</name>
    <dbReference type="NCBI Taxonomy" id="390896"/>
    <lineage>
        <taxon>Eukaryota</taxon>
        <taxon>Fungi</taxon>
        <taxon>Dikarya</taxon>
        <taxon>Ascomycota</taxon>
        <taxon>Pezizomycotina</taxon>
        <taxon>Dothideomycetes</taxon>
        <taxon>Pleosporomycetidae</taxon>
        <taxon>Pleosporales</taxon>
        <taxon>Massarineae</taxon>
        <taxon>Trematosphaeriaceae</taxon>
        <taxon>Trematosphaeria</taxon>
    </lineage>
</organism>
<reference evidence="2" key="1">
    <citation type="journal article" date="2020" name="Stud. Mycol.">
        <title>101 Dothideomycetes genomes: a test case for predicting lifestyles and emergence of pathogens.</title>
        <authorList>
            <person name="Haridas S."/>
            <person name="Albert R."/>
            <person name="Binder M."/>
            <person name="Bloem J."/>
            <person name="Labutti K."/>
            <person name="Salamov A."/>
            <person name="Andreopoulos B."/>
            <person name="Baker S."/>
            <person name="Barry K."/>
            <person name="Bills G."/>
            <person name="Bluhm B."/>
            <person name="Cannon C."/>
            <person name="Castanera R."/>
            <person name="Culley D."/>
            <person name="Daum C."/>
            <person name="Ezra D."/>
            <person name="Gonzalez J."/>
            <person name="Henrissat B."/>
            <person name="Kuo A."/>
            <person name="Liang C."/>
            <person name="Lipzen A."/>
            <person name="Lutzoni F."/>
            <person name="Magnuson J."/>
            <person name="Mondo S."/>
            <person name="Nolan M."/>
            <person name="Ohm R."/>
            <person name="Pangilinan J."/>
            <person name="Park H.-J."/>
            <person name="Ramirez L."/>
            <person name="Alfaro M."/>
            <person name="Sun H."/>
            <person name="Tritt A."/>
            <person name="Yoshinaga Y."/>
            <person name="Zwiers L.-H."/>
            <person name="Turgeon B."/>
            <person name="Goodwin S."/>
            <person name="Spatafora J."/>
            <person name="Crous P."/>
            <person name="Grigoriev I."/>
        </authorList>
    </citation>
    <scope>NUCLEOTIDE SEQUENCE</scope>
    <source>
        <strain evidence="2">CBS 122368</strain>
    </source>
</reference>
<accession>A0A6A6IGJ5</accession>
<proteinExistence type="predicted"/>
<gene>
    <name evidence="2" type="ORF">BU26DRAFT_482389</name>
</gene>
<feature type="region of interest" description="Disordered" evidence="1">
    <location>
        <begin position="85"/>
        <end position="110"/>
    </location>
</feature>
<dbReference type="GeneID" id="54579099"/>
<feature type="region of interest" description="Disordered" evidence="1">
    <location>
        <begin position="393"/>
        <end position="428"/>
    </location>
</feature>
<dbReference type="OrthoDB" id="5419928at2759"/>
<dbReference type="RefSeq" id="XP_033684718.1">
    <property type="nucleotide sequence ID" value="XM_033825769.1"/>
</dbReference>